<protein>
    <recommendedName>
        <fullName evidence="9">PQ loop repeat protein</fullName>
    </recommendedName>
</protein>
<dbReference type="Gene3D" id="1.20.1280.290">
    <property type="match status" value="1"/>
</dbReference>
<feature type="compositionally biased region" description="Low complexity" evidence="5">
    <location>
        <begin position="301"/>
        <end position="314"/>
    </location>
</feature>
<name>A0AAQ3MAA9_9PEZI</name>
<accession>A0AAQ3MAA9</accession>
<dbReference type="InterPro" id="IPR006603">
    <property type="entry name" value="PQ-loop_rpt"/>
</dbReference>
<reference evidence="7 8" key="1">
    <citation type="submission" date="2023-11" db="EMBL/GenBank/DDBJ databases">
        <title>An acidophilic fungus is an integral part of prey digestion in a carnivorous sundew plant.</title>
        <authorList>
            <person name="Tsai I.J."/>
        </authorList>
    </citation>
    <scope>NUCLEOTIDE SEQUENCE [LARGE SCALE GENOMIC DNA]</scope>
    <source>
        <strain evidence="7">169a</strain>
    </source>
</reference>
<comment type="subcellular location">
    <subcellularLocation>
        <location evidence="1">Membrane</location>
        <topology evidence="1">Multi-pass membrane protein</topology>
    </subcellularLocation>
</comment>
<evidence type="ECO:0000256" key="2">
    <source>
        <dbReference type="ARBA" id="ARBA00022692"/>
    </source>
</evidence>
<dbReference type="PANTHER" id="PTHR16201:SF11">
    <property type="entry name" value="PQ-LOOP REPEAT-CONTAINING PROTEIN"/>
    <property type="match status" value="1"/>
</dbReference>
<feature type="transmembrane region" description="Helical" evidence="6">
    <location>
        <begin position="58"/>
        <end position="76"/>
    </location>
</feature>
<dbReference type="Proteomes" id="UP001303373">
    <property type="component" value="Chromosome 13"/>
</dbReference>
<evidence type="ECO:0000256" key="1">
    <source>
        <dbReference type="ARBA" id="ARBA00004141"/>
    </source>
</evidence>
<evidence type="ECO:0000256" key="4">
    <source>
        <dbReference type="ARBA" id="ARBA00023136"/>
    </source>
</evidence>
<evidence type="ECO:0008006" key="9">
    <source>
        <dbReference type="Google" id="ProtNLM"/>
    </source>
</evidence>
<dbReference type="GO" id="GO:0016020">
    <property type="term" value="C:membrane"/>
    <property type="evidence" value="ECO:0007669"/>
    <property type="project" value="UniProtKB-SubCell"/>
</dbReference>
<dbReference type="EMBL" id="CP138592">
    <property type="protein sequence ID" value="WPH04639.1"/>
    <property type="molecule type" value="Genomic_DNA"/>
</dbReference>
<keyword evidence="3 6" id="KW-1133">Transmembrane helix</keyword>
<feature type="transmembrane region" description="Helical" evidence="6">
    <location>
        <begin position="239"/>
        <end position="263"/>
    </location>
</feature>
<evidence type="ECO:0000256" key="5">
    <source>
        <dbReference type="SAM" id="MobiDB-lite"/>
    </source>
</evidence>
<feature type="transmembrane region" description="Helical" evidence="6">
    <location>
        <begin position="20"/>
        <end position="38"/>
    </location>
</feature>
<dbReference type="PANTHER" id="PTHR16201">
    <property type="entry name" value="SEVEN TRANSMEMBRANE PROTEIN 1-RELATED"/>
    <property type="match status" value="1"/>
</dbReference>
<feature type="compositionally biased region" description="Basic and acidic residues" evidence="5">
    <location>
        <begin position="273"/>
        <end position="286"/>
    </location>
</feature>
<evidence type="ECO:0000256" key="3">
    <source>
        <dbReference type="ARBA" id="ARBA00022989"/>
    </source>
</evidence>
<evidence type="ECO:0000313" key="8">
    <source>
        <dbReference type="Proteomes" id="UP001303373"/>
    </source>
</evidence>
<organism evidence="7 8">
    <name type="scientific">Acrodontium crateriforme</name>
    <dbReference type="NCBI Taxonomy" id="150365"/>
    <lineage>
        <taxon>Eukaryota</taxon>
        <taxon>Fungi</taxon>
        <taxon>Dikarya</taxon>
        <taxon>Ascomycota</taxon>
        <taxon>Pezizomycotina</taxon>
        <taxon>Dothideomycetes</taxon>
        <taxon>Dothideomycetidae</taxon>
        <taxon>Mycosphaerellales</taxon>
        <taxon>Teratosphaeriaceae</taxon>
        <taxon>Acrodontium</taxon>
    </lineage>
</organism>
<sequence>MSSPLEPPTPGDCHRLQHPDGITVAFAAFITVGILASYLPQHHKIIARGSSNGLSPYWVLLGGLSSIAAIGNIMVLPASRADMKCCKDIGLGSCVAALLGVAQIGTQFCCFMLIVLLFLIYSAPLPEPKHIARQTESGQVRPARNAAVGVASIILIALFSVSFISLVMLVGWPHHTQKWANLLGIIAGLLATIQYLPQIYYTYKAKDVKSLSIITMLIQVPGAFFFALSLWLRVGNEGWSAWAVYIITACLQSVLLVMAIIFYQRETTSDASRRDSANKAVRHDNGEISTNAADDVDGTNDPEANNTNEPNETTSLLGNEHS</sequence>
<evidence type="ECO:0000313" key="7">
    <source>
        <dbReference type="EMBL" id="WPH04639.1"/>
    </source>
</evidence>
<feature type="transmembrane region" description="Helical" evidence="6">
    <location>
        <begin position="179"/>
        <end position="201"/>
    </location>
</feature>
<keyword evidence="2 6" id="KW-0812">Transmembrane</keyword>
<keyword evidence="8" id="KW-1185">Reference proteome</keyword>
<evidence type="ECO:0000256" key="6">
    <source>
        <dbReference type="SAM" id="Phobius"/>
    </source>
</evidence>
<dbReference type="InterPro" id="IPR051415">
    <property type="entry name" value="LAAT-1"/>
</dbReference>
<dbReference type="AlphaFoldDB" id="A0AAQ3MAA9"/>
<feature type="region of interest" description="Disordered" evidence="5">
    <location>
        <begin position="273"/>
        <end position="322"/>
    </location>
</feature>
<proteinExistence type="predicted"/>
<dbReference type="SMART" id="SM00679">
    <property type="entry name" value="CTNS"/>
    <property type="match status" value="2"/>
</dbReference>
<keyword evidence="4 6" id="KW-0472">Membrane</keyword>
<feature type="transmembrane region" description="Helical" evidence="6">
    <location>
        <begin position="96"/>
        <end position="125"/>
    </location>
</feature>
<feature type="transmembrane region" description="Helical" evidence="6">
    <location>
        <begin position="146"/>
        <end position="173"/>
    </location>
</feature>
<gene>
    <name evidence="7" type="ORF">R9X50_00753200</name>
</gene>
<feature type="transmembrane region" description="Helical" evidence="6">
    <location>
        <begin position="213"/>
        <end position="233"/>
    </location>
</feature>
<dbReference type="Pfam" id="PF04193">
    <property type="entry name" value="PQ-loop"/>
    <property type="match status" value="2"/>
</dbReference>